<feature type="region of interest" description="Disordered" evidence="1">
    <location>
        <begin position="53"/>
        <end position="74"/>
    </location>
</feature>
<feature type="chain" id="PRO_5043775281" description="25S rRNA (uridine-N(3))-methyltransferase BMT5-like domain-containing protein" evidence="2">
    <location>
        <begin position="18"/>
        <end position="580"/>
    </location>
</feature>
<proteinExistence type="predicted"/>
<dbReference type="Proteomes" id="UP001054252">
    <property type="component" value="Unassembled WGS sequence"/>
</dbReference>
<dbReference type="GO" id="GO:0070475">
    <property type="term" value="P:rRNA base methylation"/>
    <property type="evidence" value="ECO:0007669"/>
    <property type="project" value="InterPro"/>
</dbReference>
<sequence>MKFFVIIFFFLLHYLSSGPKRRITGEPRPRGNQRQFDGFFGGFSQNPSLNQKIKEEEEEKGGGGGRRERGGRREVGNPLFIQDQILLVGEGDFSYSSSLASSFGSASNVCATSLDSEDDVINKYKNAKSNLENLKKRGATILHGVDATKMKNHDDLKKRRFDRFIFKFPHSGFHGDEREYWVILKHRTLVSGFFSSASRMLQVNGEIHVNHKIKHPFCCWNLEELASANSLDLIESVEFKIGDYPGYNNKRGSGSKCDEPFPLDLCNTYKFRFLNRTKNISRQLQDSPAQRQLQPNTSAFNYSYRKHIAAVNPFLLQPQLPYIVDAMNDCSWNFNTCSNAAFGRDINNPRQVELPSIISNLSLSPRSHIRCHRGLFSTNNAEPGSHINYPIQAGLLPRYHTTNVSHIQPRLELTSTICAGRDIEYRSQAGLQHTFPDFSWLHRDCITDMNHLRLQHTFPDFSWLHGDCITDMNHIQPHVGLPSTIMPGNDHSWDFGGNLNGRVETYPRPSYNVQCSAVERWGCNFDVPYSLPEGAKHDFGRWMVEVRKGSSREDLYLKHENHMNISSSKLPRVWPGVLQL</sequence>
<accession>A0AAV5LLD0</accession>
<dbReference type="PANTHER" id="PTHR11538">
    <property type="entry name" value="PHENYLALANYL-TRNA SYNTHETASE"/>
    <property type="match status" value="1"/>
</dbReference>
<evidence type="ECO:0000256" key="1">
    <source>
        <dbReference type="SAM" id="MobiDB-lite"/>
    </source>
</evidence>
<keyword evidence="2" id="KW-0732">Signal</keyword>
<dbReference type="FunFam" id="3.40.50.150:FF:000440">
    <property type="entry name" value="Os09g0479300 protein"/>
    <property type="match status" value="1"/>
</dbReference>
<organism evidence="4 5">
    <name type="scientific">Rubroshorea leprosula</name>
    <dbReference type="NCBI Taxonomy" id="152421"/>
    <lineage>
        <taxon>Eukaryota</taxon>
        <taxon>Viridiplantae</taxon>
        <taxon>Streptophyta</taxon>
        <taxon>Embryophyta</taxon>
        <taxon>Tracheophyta</taxon>
        <taxon>Spermatophyta</taxon>
        <taxon>Magnoliopsida</taxon>
        <taxon>eudicotyledons</taxon>
        <taxon>Gunneridae</taxon>
        <taxon>Pentapetalae</taxon>
        <taxon>rosids</taxon>
        <taxon>malvids</taxon>
        <taxon>Malvales</taxon>
        <taxon>Dipterocarpaceae</taxon>
        <taxon>Rubroshorea</taxon>
    </lineage>
</organism>
<dbReference type="EMBL" id="BPVZ01000122">
    <property type="protein sequence ID" value="GKV37432.1"/>
    <property type="molecule type" value="Genomic_DNA"/>
</dbReference>
<protein>
    <recommendedName>
        <fullName evidence="3">25S rRNA (uridine-N(3))-methyltransferase BMT5-like domain-containing protein</fullName>
    </recommendedName>
</protein>
<gene>
    <name evidence="4" type="ORF">SLEP1_g45463</name>
</gene>
<dbReference type="GO" id="GO:0005737">
    <property type="term" value="C:cytoplasm"/>
    <property type="evidence" value="ECO:0007669"/>
    <property type="project" value="TreeGrafter"/>
</dbReference>
<feature type="compositionally biased region" description="Basic and acidic residues" evidence="1">
    <location>
        <begin position="65"/>
        <end position="74"/>
    </location>
</feature>
<dbReference type="PANTHER" id="PTHR11538:SF26">
    <property type="entry name" value="FERREDOXIN-FOLD ANTICODON-BINDING DOMAIN-CONTAINING PROTEIN 1"/>
    <property type="match status" value="1"/>
</dbReference>
<evidence type="ECO:0000259" key="3">
    <source>
        <dbReference type="Pfam" id="PF10354"/>
    </source>
</evidence>
<comment type="caution">
    <text evidence="4">The sequence shown here is derived from an EMBL/GenBank/DDBJ whole genome shotgun (WGS) entry which is preliminary data.</text>
</comment>
<dbReference type="GO" id="GO:0070042">
    <property type="term" value="F:rRNA (uridine-N3-)-methyltransferase activity"/>
    <property type="evidence" value="ECO:0007669"/>
    <property type="project" value="InterPro"/>
</dbReference>
<feature type="signal peptide" evidence="2">
    <location>
        <begin position="1"/>
        <end position="17"/>
    </location>
</feature>
<reference evidence="4 5" key="1">
    <citation type="journal article" date="2021" name="Commun. Biol.">
        <title>The genome of Shorea leprosula (Dipterocarpaceae) highlights the ecological relevance of drought in aseasonal tropical rainforests.</title>
        <authorList>
            <person name="Ng K.K.S."/>
            <person name="Kobayashi M.J."/>
            <person name="Fawcett J.A."/>
            <person name="Hatakeyama M."/>
            <person name="Paape T."/>
            <person name="Ng C.H."/>
            <person name="Ang C.C."/>
            <person name="Tnah L.H."/>
            <person name="Lee C.T."/>
            <person name="Nishiyama T."/>
            <person name="Sese J."/>
            <person name="O'Brien M.J."/>
            <person name="Copetti D."/>
            <person name="Mohd Noor M.I."/>
            <person name="Ong R.C."/>
            <person name="Putra M."/>
            <person name="Sireger I.Z."/>
            <person name="Indrioko S."/>
            <person name="Kosugi Y."/>
            <person name="Izuno A."/>
            <person name="Isagi Y."/>
            <person name="Lee S.L."/>
            <person name="Shimizu K.K."/>
        </authorList>
    </citation>
    <scope>NUCLEOTIDE SEQUENCE [LARGE SCALE GENOMIC DNA]</scope>
    <source>
        <strain evidence="4">214</strain>
    </source>
</reference>
<dbReference type="Pfam" id="PF10354">
    <property type="entry name" value="BMT5-like"/>
    <property type="match status" value="1"/>
</dbReference>
<evidence type="ECO:0000313" key="5">
    <source>
        <dbReference type="Proteomes" id="UP001054252"/>
    </source>
</evidence>
<name>A0AAV5LLD0_9ROSI</name>
<evidence type="ECO:0000256" key="2">
    <source>
        <dbReference type="SAM" id="SignalP"/>
    </source>
</evidence>
<feature type="domain" description="25S rRNA (uridine-N(3))-methyltransferase BMT5-like" evidence="3">
    <location>
        <begin position="86"/>
        <end position="251"/>
    </location>
</feature>
<dbReference type="InterPro" id="IPR019446">
    <property type="entry name" value="BMT5-like"/>
</dbReference>
<keyword evidence="5" id="KW-1185">Reference proteome</keyword>
<dbReference type="AlphaFoldDB" id="A0AAV5LLD0"/>
<evidence type="ECO:0000313" key="4">
    <source>
        <dbReference type="EMBL" id="GKV37432.1"/>
    </source>
</evidence>